<dbReference type="AlphaFoldDB" id="A0A2Y9U1W5"/>
<evidence type="ECO:0000313" key="6">
    <source>
        <dbReference type="EMBL" id="AWH89955.1"/>
    </source>
</evidence>
<keyword evidence="1" id="KW-0229">DNA integration</keyword>
<dbReference type="OrthoDB" id="9797501at2"/>
<dbReference type="PANTHER" id="PTHR30461">
    <property type="entry name" value="DNA-INVERTASE FROM LAMBDOID PROPHAGE"/>
    <property type="match status" value="1"/>
</dbReference>
<dbReference type="InterPro" id="IPR006119">
    <property type="entry name" value="Resolv_N"/>
</dbReference>
<protein>
    <submittedName>
        <fullName evidence="6">Recombinase family protein</fullName>
    </submittedName>
</protein>
<sequence length="185" mass="20628">MRIFGYGRVSTLEQDTENQRLALVNMGQSIEDKRWFSETVSGGSPALQRKEFSRLIERMEDGDRLVVLKLDRLGRDVLDVLKTIQALSDKGIQVVCMDLGGVDLTSSAGKLQLTVLAAVAEFERQRLRERTMEGLAKAASEGRKGGRPMVANRNTIQRLKAEDLSQSKVANKLGISLSTVKRHWN</sequence>
<dbReference type="GO" id="GO:0000150">
    <property type="term" value="F:DNA strand exchange activity"/>
    <property type="evidence" value="ECO:0007669"/>
    <property type="project" value="InterPro"/>
</dbReference>
<evidence type="ECO:0000256" key="4">
    <source>
        <dbReference type="PIRSR" id="PIRSR606118-50"/>
    </source>
</evidence>
<keyword evidence="7" id="KW-1185">Reference proteome</keyword>
<dbReference type="RefSeq" id="WP_108901988.1">
    <property type="nucleotide sequence ID" value="NZ_CP029185.2"/>
</dbReference>
<dbReference type="CDD" id="cd03768">
    <property type="entry name" value="SR_ResInv"/>
    <property type="match status" value="1"/>
</dbReference>
<evidence type="ECO:0000256" key="2">
    <source>
        <dbReference type="ARBA" id="ARBA00023125"/>
    </source>
</evidence>
<keyword evidence="2" id="KW-0238">DNA-binding</keyword>
<name>A0A2Y9U1W5_9GAMM</name>
<dbReference type="SMART" id="SM00857">
    <property type="entry name" value="Resolvase"/>
    <property type="match status" value="1"/>
</dbReference>
<dbReference type="EMBL" id="CP029185">
    <property type="protein sequence ID" value="AWH89955.1"/>
    <property type="molecule type" value="Genomic_DNA"/>
</dbReference>
<dbReference type="KEGG" id="lpv:HYN51_01410"/>
<dbReference type="SUPFAM" id="SSF53041">
    <property type="entry name" value="Resolvase-like"/>
    <property type="match status" value="1"/>
</dbReference>
<keyword evidence="3" id="KW-0233">DNA recombination</keyword>
<accession>A0A2Y9U1W5</accession>
<dbReference type="Gene3D" id="3.40.50.1390">
    <property type="entry name" value="Resolvase, N-terminal catalytic domain"/>
    <property type="match status" value="1"/>
</dbReference>
<dbReference type="Proteomes" id="UP000244908">
    <property type="component" value="Chromosome"/>
</dbReference>
<evidence type="ECO:0000256" key="3">
    <source>
        <dbReference type="ARBA" id="ARBA00023172"/>
    </source>
</evidence>
<proteinExistence type="predicted"/>
<feature type="domain" description="Resolvase/invertase-type recombinase catalytic" evidence="5">
    <location>
        <begin position="2"/>
        <end position="142"/>
    </location>
</feature>
<dbReference type="PROSITE" id="PS00398">
    <property type="entry name" value="RECOMBINASES_2"/>
    <property type="match status" value="1"/>
</dbReference>
<reference evidence="6 7" key="1">
    <citation type="journal article" date="2019" name="Int. J. Syst. Evol. Microbiol.">
        <title>Limnobaculum parvum gen. nov., sp. nov., isolated from a freshwater lake.</title>
        <authorList>
            <person name="Baek C."/>
            <person name="Shin S.K."/>
            <person name="Yi H."/>
        </authorList>
    </citation>
    <scope>NUCLEOTIDE SEQUENCE [LARGE SCALE GENOMIC DNA]</scope>
    <source>
        <strain evidence="6 7">HYN0051</strain>
    </source>
</reference>
<evidence type="ECO:0000313" key="7">
    <source>
        <dbReference type="Proteomes" id="UP000244908"/>
    </source>
</evidence>
<organism evidence="6 7">
    <name type="scientific">Limnobaculum parvum</name>
    <dbReference type="NCBI Taxonomy" id="2172103"/>
    <lineage>
        <taxon>Bacteria</taxon>
        <taxon>Pseudomonadati</taxon>
        <taxon>Pseudomonadota</taxon>
        <taxon>Gammaproteobacteria</taxon>
        <taxon>Enterobacterales</taxon>
        <taxon>Budviciaceae</taxon>
        <taxon>Limnobaculum</taxon>
    </lineage>
</organism>
<evidence type="ECO:0000256" key="1">
    <source>
        <dbReference type="ARBA" id="ARBA00022908"/>
    </source>
</evidence>
<dbReference type="Pfam" id="PF00239">
    <property type="entry name" value="Resolvase"/>
    <property type="match status" value="1"/>
</dbReference>
<feature type="active site" description="O-(5'-phospho-DNA)-serine intermediate" evidence="4">
    <location>
        <position position="10"/>
    </location>
</feature>
<dbReference type="GO" id="GO:0015074">
    <property type="term" value="P:DNA integration"/>
    <property type="evidence" value="ECO:0007669"/>
    <property type="project" value="UniProtKB-KW"/>
</dbReference>
<gene>
    <name evidence="6" type="ORF">HYN51_01410</name>
</gene>
<dbReference type="InterPro" id="IPR036162">
    <property type="entry name" value="Resolvase-like_N_sf"/>
</dbReference>
<dbReference type="InterPro" id="IPR050639">
    <property type="entry name" value="SSR_resolvase"/>
</dbReference>
<dbReference type="InterPro" id="IPR006118">
    <property type="entry name" value="Recombinase_CS"/>
</dbReference>
<dbReference type="PROSITE" id="PS51736">
    <property type="entry name" value="RECOMBINASES_3"/>
    <property type="match status" value="1"/>
</dbReference>
<evidence type="ECO:0000259" key="5">
    <source>
        <dbReference type="PROSITE" id="PS51736"/>
    </source>
</evidence>
<dbReference type="GO" id="GO:0003677">
    <property type="term" value="F:DNA binding"/>
    <property type="evidence" value="ECO:0007669"/>
    <property type="project" value="UniProtKB-KW"/>
</dbReference>
<dbReference type="PANTHER" id="PTHR30461:SF2">
    <property type="entry name" value="SERINE RECOMBINASE PINE-RELATED"/>
    <property type="match status" value="1"/>
</dbReference>